<organism evidence="1 2">
    <name type="scientific">Dioscorea zingiberensis</name>
    <dbReference type="NCBI Taxonomy" id="325984"/>
    <lineage>
        <taxon>Eukaryota</taxon>
        <taxon>Viridiplantae</taxon>
        <taxon>Streptophyta</taxon>
        <taxon>Embryophyta</taxon>
        <taxon>Tracheophyta</taxon>
        <taxon>Spermatophyta</taxon>
        <taxon>Magnoliopsida</taxon>
        <taxon>Liliopsida</taxon>
        <taxon>Dioscoreales</taxon>
        <taxon>Dioscoreaceae</taxon>
        <taxon>Dioscorea</taxon>
    </lineage>
</organism>
<dbReference type="InterPro" id="IPR008914">
    <property type="entry name" value="PEBP"/>
</dbReference>
<dbReference type="Gene3D" id="3.90.280.10">
    <property type="entry name" value="PEBP-like"/>
    <property type="match status" value="1"/>
</dbReference>
<dbReference type="Proteomes" id="UP001085076">
    <property type="component" value="Miscellaneous, Linkage group lg08"/>
</dbReference>
<name>A0A9D5H6F1_9LILI</name>
<reference evidence="1" key="2">
    <citation type="journal article" date="2022" name="Hortic Res">
        <title>The genome of Dioscorea zingiberensis sheds light on the biosynthesis, origin and evolution of the medicinally important diosgenin saponins.</title>
        <authorList>
            <person name="Li Y."/>
            <person name="Tan C."/>
            <person name="Li Z."/>
            <person name="Guo J."/>
            <person name="Li S."/>
            <person name="Chen X."/>
            <person name="Wang C."/>
            <person name="Dai X."/>
            <person name="Yang H."/>
            <person name="Song W."/>
            <person name="Hou L."/>
            <person name="Xu J."/>
            <person name="Tong Z."/>
            <person name="Xu A."/>
            <person name="Yuan X."/>
            <person name="Wang W."/>
            <person name="Yang Q."/>
            <person name="Chen L."/>
            <person name="Sun Z."/>
            <person name="Wang K."/>
            <person name="Pan B."/>
            <person name="Chen J."/>
            <person name="Bao Y."/>
            <person name="Liu F."/>
            <person name="Qi X."/>
            <person name="Gang D.R."/>
            <person name="Wen J."/>
            <person name="Li J."/>
        </authorList>
    </citation>
    <scope>NUCLEOTIDE SEQUENCE</scope>
    <source>
        <strain evidence="1">Dzin_1.0</strain>
    </source>
</reference>
<dbReference type="AlphaFoldDB" id="A0A9D5H6F1"/>
<dbReference type="InterPro" id="IPR036610">
    <property type="entry name" value="PEBP-like_sf"/>
</dbReference>
<gene>
    <name evidence="1" type="ORF">J5N97_025970</name>
</gene>
<evidence type="ECO:0000313" key="2">
    <source>
        <dbReference type="Proteomes" id="UP001085076"/>
    </source>
</evidence>
<dbReference type="OrthoDB" id="2506647at2759"/>
<dbReference type="PANTHER" id="PTHR11362:SF82">
    <property type="entry name" value="PHOSPHATIDYLETHANOLAMINE-BINDING PROTEIN 4"/>
    <property type="match status" value="1"/>
</dbReference>
<comment type="caution">
    <text evidence="1">The sequence shown here is derived from an EMBL/GenBank/DDBJ whole genome shotgun (WGS) entry which is preliminary data.</text>
</comment>
<protein>
    <recommendedName>
        <fullName evidence="3">MFT-like protein</fullName>
    </recommendedName>
</protein>
<reference evidence="1" key="1">
    <citation type="submission" date="2021-03" db="EMBL/GenBank/DDBJ databases">
        <authorList>
            <person name="Li Z."/>
            <person name="Yang C."/>
        </authorList>
    </citation>
    <scope>NUCLEOTIDE SEQUENCE</scope>
    <source>
        <strain evidence="1">Dzin_1.0</strain>
        <tissue evidence="1">Leaf</tissue>
    </source>
</reference>
<evidence type="ECO:0000313" key="1">
    <source>
        <dbReference type="EMBL" id="KAJ0964832.1"/>
    </source>
</evidence>
<sequence>MTNQVDSLILGRVIGDVLDLFVPSVRMSVHYGGKYVCNGCNIKPSLAIHPPTVQITGRSSDLFTLVMVDADAPNPSEPVLREWIHWIVVDIPGATSPLCGREVAPYMAPRPPLGIHRYVFSLFQQKQQFPIVDAPTSRSNFNTRDFADTFDLGLPVAAVYFNSQKEPLRCRRS</sequence>
<dbReference type="PANTHER" id="PTHR11362">
    <property type="entry name" value="PHOSPHATIDYLETHANOLAMINE-BINDING PROTEIN"/>
    <property type="match status" value="1"/>
</dbReference>
<dbReference type="EMBL" id="JAGGNH010000008">
    <property type="protein sequence ID" value="KAJ0964832.1"/>
    <property type="molecule type" value="Genomic_DNA"/>
</dbReference>
<dbReference type="SUPFAM" id="SSF49777">
    <property type="entry name" value="PEBP-like"/>
    <property type="match status" value="1"/>
</dbReference>
<proteinExistence type="predicted"/>
<dbReference type="InterPro" id="IPR035810">
    <property type="entry name" value="PEBP_euk"/>
</dbReference>
<accession>A0A9D5H6F1</accession>
<dbReference type="CDD" id="cd00866">
    <property type="entry name" value="PEBP_euk"/>
    <property type="match status" value="1"/>
</dbReference>
<evidence type="ECO:0008006" key="3">
    <source>
        <dbReference type="Google" id="ProtNLM"/>
    </source>
</evidence>
<keyword evidence="2" id="KW-1185">Reference proteome</keyword>
<dbReference type="Pfam" id="PF01161">
    <property type="entry name" value="PBP"/>
    <property type="match status" value="1"/>
</dbReference>